<feature type="repeat" description="NHL" evidence="9">
    <location>
        <begin position="493"/>
        <end position="529"/>
    </location>
</feature>
<dbReference type="Pfam" id="PF13445">
    <property type="entry name" value="zf-RING_UBOX"/>
    <property type="match status" value="1"/>
</dbReference>
<keyword evidence="5 7" id="KW-0863">Zinc-finger</keyword>
<comment type="similarity">
    <text evidence="1">Belongs to the TRIM/RBCC family.</text>
</comment>
<dbReference type="Pfam" id="PF00630">
    <property type="entry name" value="Filamin"/>
    <property type="match status" value="1"/>
</dbReference>
<sequence>MQYYLTYADLGFSCLVFGRRSLSQFLFPFWLRPLVKAWNRTSTNGSCDNHISTEVRQDSVPCSKNQDGKFLFLLGGIETELTCSICEQLFTTPVTLPCLHSFCSKCIEQLCEKCNNTNVSCVYPACRSPFDVPDGDVSELLSSFYLKALLKLIQVIGTKEKWKAQEIQHCGSCENPTSNLVAFCQGCTRVICNECVNAHKLLKRVSKEHKVTMLNEINRDKVEDFVTNFVFCEEQSHENNRLHYFCFEETCKKYICLKCVAEDHKLHNFSSLDDAADKVKHNIKQYMKRIDDLKQGYGEEISLSKQNISRIESEVNLAKKQVHDAVEVAIMCRTSLKTNVKWRYKSPRYLSSKPIERNARLRYVSQVPEVENMGEIMKNLPDPSNCTIESLKDGRCGFQNQFEILTKNSEGEVCDTNIESIYVEVKDPDGNEMKSQVFGKQKGKFSVSYRADRVGPCTILVKIAGELVKNSSRNVNTLDVKSDFICVKWFGGGRGEGEFMHPRSIALSENGEIAVGDRDSDRIQIFYIEGEYTREIKCREIQESEKFQPHSVTFIEDKLIVTVFSAVNGEILMIDLKSSNVRTIYRPEERFVPRGMCVTDENHIAVCYSGNEEHGVYSGIKLFDREGTFLREFHSPEKIKLPWCVAYGNRKYFVSYYEECCIRVFDSNGVFLHKFGEKGQDGGQFHNVAGLAFYGPNLILVCDHANNRVQLLTQEGKFVKSFGNAFSSMSRPADLAVTSDGHVFVLNFGSKNVQLWR</sequence>
<keyword evidence="2" id="KW-0597">Phosphoprotein</keyword>
<dbReference type="InterPro" id="IPR017907">
    <property type="entry name" value="Znf_RING_CS"/>
</dbReference>
<dbReference type="InterPro" id="IPR011042">
    <property type="entry name" value="6-blade_b-propeller_TolB-like"/>
</dbReference>
<dbReference type="KEGG" id="aten:116308864"/>
<dbReference type="Gene3D" id="2.120.10.30">
    <property type="entry name" value="TolB, C-terminal domain"/>
    <property type="match status" value="1"/>
</dbReference>
<dbReference type="PROSITE" id="PS00518">
    <property type="entry name" value="ZF_RING_1"/>
    <property type="match status" value="1"/>
</dbReference>
<dbReference type="FunCoup" id="A0A6P8JC68">
    <property type="interactions" value="3765"/>
</dbReference>
<keyword evidence="6" id="KW-0862">Zinc</keyword>
<dbReference type="GeneID" id="116308864"/>
<dbReference type="AlphaFoldDB" id="A0A6P8JC68"/>
<proteinExistence type="inferred from homology"/>
<gene>
    <name evidence="13" type="primary">LOC116308864</name>
</gene>
<dbReference type="SMART" id="SM00557">
    <property type="entry name" value="IG_FLMN"/>
    <property type="match status" value="1"/>
</dbReference>
<dbReference type="InterPro" id="IPR001258">
    <property type="entry name" value="NHL_repeat"/>
</dbReference>
<protein>
    <submittedName>
        <fullName evidence="13">Tripartite motif-containing protein 2-like</fullName>
    </submittedName>
</protein>
<dbReference type="InterPro" id="IPR013783">
    <property type="entry name" value="Ig-like_fold"/>
</dbReference>
<keyword evidence="12" id="KW-1185">Reference proteome</keyword>
<keyword evidence="3" id="KW-0479">Metal-binding</keyword>
<evidence type="ECO:0000256" key="5">
    <source>
        <dbReference type="ARBA" id="ARBA00022771"/>
    </source>
</evidence>
<feature type="repeat" description="NHL" evidence="9">
    <location>
        <begin position="672"/>
        <end position="715"/>
    </location>
</feature>
<evidence type="ECO:0000256" key="9">
    <source>
        <dbReference type="PROSITE-ProRule" id="PRU00504"/>
    </source>
</evidence>
<dbReference type="Gene3D" id="2.40.10.500">
    <property type="match status" value="1"/>
</dbReference>
<dbReference type="SUPFAM" id="SSF81296">
    <property type="entry name" value="E set domains"/>
    <property type="match status" value="1"/>
</dbReference>
<dbReference type="PANTHER" id="PTHR25462:SF296">
    <property type="entry name" value="MEIOTIC P26, ISOFORM F"/>
    <property type="match status" value="1"/>
</dbReference>
<dbReference type="InterPro" id="IPR001298">
    <property type="entry name" value="Filamin/ABP280_rpt"/>
</dbReference>
<accession>A0A6P8JC68</accession>
<evidence type="ECO:0000256" key="4">
    <source>
        <dbReference type="ARBA" id="ARBA00022737"/>
    </source>
</evidence>
<dbReference type="SMART" id="SM00336">
    <property type="entry name" value="BBOX"/>
    <property type="match status" value="2"/>
</dbReference>
<dbReference type="SUPFAM" id="SSF57850">
    <property type="entry name" value="RING/U-box"/>
    <property type="match status" value="1"/>
</dbReference>
<evidence type="ECO:0000256" key="8">
    <source>
        <dbReference type="PROSITE-ProRule" id="PRU00087"/>
    </source>
</evidence>
<keyword evidence="4" id="KW-0677">Repeat</keyword>
<dbReference type="InterPro" id="IPR027370">
    <property type="entry name" value="Znf-RING_euk"/>
</dbReference>
<feature type="domain" description="B box-type" evidence="11">
    <location>
        <begin position="165"/>
        <end position="214"/>
    </location>
</feature>
<dbReference type="Gene3D" id="2.60.40.10">
    <property type="entry name" value="Immunoglobulins"/>
    <property type="match status" value="1"/>
</dbReference>
<dbReference type="Gene3D" id="3.30.40.10">
    <property type="entry name" value="Zinc/RING finger domain, C3HC4 (zinc finger)"/>
    <property type="match status" value="1"/>
</dbReference>
<dbReference type="CDD" id="cd05819">
    <property type="entry name" value="NHL"/>
    <property type="match status" value="1"/>
</dbReference>
<organism evidence="12 13">
    <name type="scientific">Actinia tenebrosa</name>
    <name type="common">Australian red waratah sea anemone</name>
    <dbReference type="NCBI Taxonomy" id="6105"/>
    <lineage>
        <taxon>Eukaryota</taxon>
        <taxon>Metazoa</taxon>
        <taxon>Cnidaria</taxon>
        <taxon>Anthozoa</taxon>
        <taxon>Hexacorallia</taxon>
        <taxon>Actiniaria</taxon>
        <taxon>Actiniidae</taxon>
        <taxon>Actinia</taxon>
    </lineage>
</organism>
<dbReference type="OrthoDB" id="10040278at2759"/>
<dbReference type="GO" id="GO:0008270">
    <property type="term" value="F:zinc ion binding"/>
    <property type="evidence" value="ECO:0007669"/>
    <property type="project" value="UniProtKB-KW"/>
</dbReference>
<dbReference type="InterPro" id="IPR001841">
    <property type="entry name" value="Znf_RING"/>
</dbReference>
<dbReference type="SUPFAM" id="SSF101898">
    <property type="entry name" value="NHL repeat"/>
    <property type="match status" value="1"/>
</dbReference>
<dbReference type="PROSITE" id="PS50119">
    <property type="entry name" value="ZF_BBOX"/>
    <property type="match status" value="1"/>
</dbReference>
<name>A0A6P8JC68_ACTTE</name>
<reference evidence="13" key="1">
    <citation type="submission" date="2025-08" db="UniProtKB">
        <authorList>
            <consortium name="RefSeq"/>
        </authorList>
    </citation>
    <scope>IDENTIFICATION</scope>
    <source>
        <tissue evidence="13">Tentacle</tissue>
    </source>
</reference>
<dbReference type="Gene3D" id="3.30.160.60">
    <property type="entry name" value="Classic Zinc Finger"/>
    <property type="match status" value="1"/>
</dbReference>
<evidence type="ECO:0000313" key="13">
    <source>
        <dbReference type="RefSeq" id="XP_031575228.1"/>
    </source>
</evidence>
<dbReference type="PROSITE" id="PS50089">
    <property type="entry name" value="ZF_RING_2"/>
    <property type="match status" value="1"/>
</dbReference>
<dbReference type="PROSITE" id="PS50194">
    <property type="entry name" value="FILAMIN_REPEAT"/>
    <property type="match status" value="1"/>
</dbReference>
<dbReference type="InParanoid" id="A0A6P8JC68"/>
<evidence type="ECO:0000256" key="6">
    <source>
        <dbReference type="ARBA" id="ARBA00022833"/>
    </source>
</evidence>
<dbReference type="InterPro" id="IPR013083">
    <property type="entry name" value="Znf_RING/FYVE/PHD"/>
</dbReference>
<feature type="repeat" description="Filamin" evidence="8">
    <location>
        <begin position="389"/>
        <end position="477"/>
    </location>
</feature>
<evidence type="ECO:0000259" key="10">
    <source>
        <dbReference type="PROSITE" id="PS50089"/>
    </source>
</evidence>
<dbReference type="SMART" id="SM00184">
    <property type="entry name" value="RING"/>
    <property type="match status" value="1"/>
</dbReference>
<dbReference type="Proteomes" id="UP000515163">
    <property type="component" value="Unplaced"/>
</dbReference>
<dbReference type="PANTHER" id="PTHR25462">
    <property type="entry name" value="BONUS, ISOFORM C-RELATED"/>
    <property type="match status" value="1"/>
</dbReference>
<dbReference type="PROSITE" id="PS51125">
    <property type="entry name" value="NHL"/>
    <property type="match status" value="2"/>
</dbReference>
<dbReference type="InterPro" id="IPR000315">
    <property type="entry name" value="Znf_B-box"/>
</dbReference>
<dbReference type="InterPro" id="IPR017868">
    <property type="entry name" value="Filamin/ABP280_repeat-like"/>
</dbReference>
<evidence type="ECO:0000313" key="12">
    <source>
        <dbReference type="Proteomes" id="UP000515163"/>
    </source>
</evidence>
<evidence type="ECO:0000256" key="3">
    <source>
        <dbReference type="ARBA" id="ARBA00022723"/>
    </source>
</evidence>
<dbReference type="InterPro" id="IPR047153">
    <property type="entry name" value="TRIM45/56/19-like"/>
</dbReference>
<dbReference type="InterPro" id="IPR014756">
    <property type="entry name" value="Ig_E-set"/>
</dbReference>
<evidence type="ECO:0000256" key="2">
    <source>
        <dbReference type="ARBA" id="ARBA00022553"/>
    </source>
</evidence>
<dbReference type="RefSeq" id="XP_031575228.1">
    <property type="nucleotide sequence ID" value="XM_031719368.1"/>
</dbReference>
<feature type="domain" description="RING-type" evidence="10">
    <location>
        <begin position="83"/>
        <end position="121"/>
    </location>
</feature>
<dbReference type="SUPFAM" id="SSF57845">
    <property type="entry name" value="B-box zinc-binding domain"/>
    <property type="match status" value="1"/>
</dbReference>
<evidence type="ECO:0000256" key="1">
    <source>
        <dbReference type="ARBA" id="ARBA00008518"/>
    </source>
</evidence>
<evidence type="ECO:0000256" key="7">
    <source>
        <dbReference type="PROSITE-ProRule" id="PRU00024"/>
    </source>
</evidence>
<evidence type="ECO:0000259" key="11">
    <source>
        <dbReference type="PROSITE" id="PS50119"/>
    </source>
</evidence>